<comment type="subcellular location">
    <subcellularLocation>
        <location evidence="1">Virion</location>
    </subcellularLocation>
    <text evidence="1">Located at a unique 5-fold vertex of the icosahedral capsid.</text>
</comment>
<feature type="compositionally biased region" description="Basic and acidic residues" evidence="2">
    <location>
        <begin position="498"/>
        <end position="515"/>
    </location>
</feature>
<dbReference type="GO" id="GO:0019076">
    <property type="term" value="P:viral release from host cell"/>
    <property type="evidence" value="ECO:0007669"/>
    <property type="project" value="UniProtKB-UniRule"/>
</dbReference>
<evidence type="ECO:0000256" key="2">
    <source>
        <dbReference type="SAM" id="MobiDB-lite"/>
    </source>
</evidence>
<proteinExistence type="inferred from homology"/>
<protein>
    <recommendedName>
        <fullName evidence="1">Portal protein</fullName>
    </recommendedName>
    <alternativeName>
        <fullName evidence="1">gp20</fullName>
    </alternativeName>
</protein>
<gene>
    <name evidence="3" type="ORF">BN201_0157</name>
</gene>
<sequence>MFSRLKMLARWADFDNDKYEEQIKDKAESIAAPKNNDGATEVEINDNLPASAWNSLTQQFYSTDQKISTTKQLVNTYRGLMNNHEVENAVQNIVNDAIVFEEGHEVVSLNLEATGFSESVKERIHEEFKDLLNTIQFDRRGQDMFRRWYVDSRIFFHKIIGKNPKDGIVELRQLDPRNLEYVREIITEDTPEGKIYKATKEYFIYTVGNSSYCAGGQVFSPNSRVKIPRSAITYAHSGLMDCDDKYIIGYLHRAVKPANQLKLLEDAMVVYRITRAPERRVFFIDTGNMNNRKAAQHMNSVAQSFKNRVVYDASTGKLKNQQANLSMTEDYWLQRRDGKAITDVTTLPGASGMSDIDDIRYFNRKLYEALRVPLSRSNLSDANMVIGGDGSEITRDELEFSKFIRTLQSQFSEVLRDPLKYNLILKNVITEDDWDREINNIKVVFHRDSYYTEVKDAEILERRIGLIERITPYIGKYFSNQTVMRDILKYTDDQMDTEKKQIEEEANDPRFKQTPDEIEDF</sequence>
<comment type="similarity">
    <text evidence="1">Belongs to the Tevenvirinae portal protein family.</text>
</comment>
<organism evidence="3 4">
    <name type="scientific">Enterobacteria phage GEC-3S</name>
    <dbReference type="NCBI Taxonomy" id="1222338"/>
    <lineage>
        <taxon>Viruses</taxon>
        <taxon>Duplodnaviria</taxon>
        <taxon>Heunggongvirae</taxon>
        <taxon>Uroviricota</taxon>
        <taxon>Caudoviricetes</taxon>
        <taxon>Pantevenvirales</taxon>
        <taxon>Straboviridae</taxon>
        <taxon>Krischvirus</taxon>
        <taxon>Krischvirus gec3s</taxon>
    </lineage>
</organism>
<keyword evidence="1" id="KW-1242">Viral contractile tail ejection system</keyword>
<name>A0A0B7ML58_9CAUD</name>
<keyword evidence="1" id="KW-0946">Virion</keyword>
<comment type="subunit">
    <text evidence="1">Homododecamer. Interacts with the large terminase subunit. Interacts with the major capsid protein. Interacts with the capsid vertex protein.</text>
</comment>
<dbReference type="Proteomes" id="UP000203896">
    <property type="component" value="Segment"/>
</dbReference>
<dbReference type="GeneID" id="23301195"/>
<keyword evidence="1" id="KW-1160">Virus entry into host cell</keyword>
<dbReference type="EMBL" id="HE978309">
    <property type="protein sequence ID" value="CEO90760.1"/>
    <property type="molecule type" value="Genomic_DNA"/>
</dbReference>
<keyword evidence="1" id="KW-0231">Viral genome packaging</keyword>
<feature type="region of interest" description="Disordered" evidence="2">
    <location>
        <begin position="498"/>
        <end position="521"/>
    </location>
</feature>
<dbReference type="GO" id="GO:0099000">
    <property type="term" value="P:symbiont genome ejection through host cell envelope, contractile tail mechanism"/>
    <property type="evidence" value="ECO:0007669"/>
    <property type="project" value="UniProtKB-UniRule"/>
</dbReference>
<evidence type="ECO:0000313" key="3">
    <source>
        <dbReference type="EMBL" id="CEO90760.1"/>
    </source>
</evidence>
<dbReference type="Pfam" id="PF07230">
    <property type="entry name" value="Portal_T4"/>
    <property type="match status" value="1"/>
</dbReference>
<dbReference type="KEGG" id="vg:23301195"/>
<dbReference type="OrthoDB" id="2332at10239"/>
<keyword evidence="1" id="KW-0167">Capsid protein</keyword>
<dbReference type="RefSeq" id="YP_009118840.1">
    <property type="nucleotide sequence ID" value="NC_025425.1"/>
</dbReference>
<accession>A0A0B7ML58</accession>
<dbReference type="HAMAP" id="MF_04114">
    <property type="entry name" value="PORTAL_T4"/>
    <property type="match status" value="1"/>
</dbReference>
<keyword evidence="1" id="KW-0118">Viral capsid assembly</keyword>
<evidence type="ECO:0000313" key="4">
    <source>
        <dbReference type="Proteomes" id="UP000203896"/>
    </source>
</evidence>
<dbReference type="InterPro" id="IPR010823">
    <property type="entry name" value="Portal_Gp20"/>
</dbReference>
<dbReference type="GO" id="GO:0019072">
    <property type="term" value="P:viral genome packaging"/>
    <property type="evidence" value="ECO:0007669"/>
    <property type="project" value="UniProtKB-UniRule"/>
</dbReference>
<keyword evidence="4" id="KW-1185">Reference proteome</keyword>
<comment type="function">
    <text evidence="1">Forms the portal vertex of the capsid. This portal plays critical roles in head assembly, genome packaging, neck/tail attachment, and genome ejection. The portal protein multimerizes as a single ring-shaped homododecamer arranged around a central channel. Binds to the terminase subunits to form the packaging machine.</text>
</comment>
<keyword evidence="1" id="KW-1171">Viral genome ejection through host cell envelope</keyword>
<keyword evidence="1" id="KW-1188">Viral release from host cell</keyword>
<keyword evidence="1" id="KW-1162">Viral penetration into host cytoplasm</keyword>
<evidence type="ECO:0000256" key="1">
    <source>
        <dbReference type="HAMAP-Rule" id="MF_04114"/>
    </source>
</evidence>
<dbReference type="GO" id="GO:0019028">
    <property type="term" value="C:viral capsid"/>
    <property type="evidence" value="ECO:0007669"/>
    <property type="project" value="UniProtKB-UniRule"/>
</dbReference>
<reference evidence="3 4" key="1">
    <citation type="submission" date="2012-08" db="EMBL/GenBank/DDBJ databases">
        <title>Selection and characterization of a candidate therapeutic bacteriophage that lyses the German Escherichia coli O104:H4 outbreak strain.</title>
        <authorList>
            <person name="Merabishvilli M."/>
            <person name="De Vos D."/>
            <person name="Verbeken G."/>
            <person name="Kropinski A."/>
            <person name="Vandenheuvel D."/>
            <person name="Lavigne R."/>
            <person name="Wattiau P."/>
            <person name="Mast J."/>
            <person name="Ragimbeau C."/>
            <person name="Mossong J."/>
            <person name="Scheres J."/>
            <person name="Chanishvili N."/>
            <person name="Vaneechoutte M."/>
            <person name="Pirnay J.P."/>
        </authorList>
    </citation>
    <scope>NUCLEOTIDE SEQUENCE [LARGE SCALE GENOMIC DNA]</scope>
</reference>